<reference evidence="1 2" key="1">
    <citation type="journal article" date="2009" name="Science">
        <title>Genome sequence, comparative analysis, and population genetics of the domestic horse.</title>
        <authorList>
            <consortium name="Broad Institute Genome Sequencing Platform"/>
            <consortium name="Broad Institute Whole Genome Assembly Team"/>
            <person name="Wade C.M."/>
            <person name="Giulotto E."/>
            <person name="Sigurdsson S."/>
            <person name="Zoli M."/>
            <person name="Gnerre S."/>
            <person name="Imsland F."/>
            <person name="Lear T.L."/>
            <person name="Adelson D.L."/>
            <person name="Bailey E."/>
            <person name="Bellone R.R."/>
            <person name="Bloecker H."/>
            <person name="Distl O."/>
            <person name="Edgar R.C."/>
            <person name="Garber M."/>
            <person name="Leeb T."/>
            <person name="Mauceli E."/>
            <person name="MacLeod J.N."/>
            <person name="Penedo M.C.T."/>
            <person name="Raison J.M."/>
            <person name="Sharpe T."/>
            <person name="Vogel J."/>
            <person name="Andersson L."/>
            <person name="Antczak D.F."/>
            <person name="Biagi T."/>
            <person name="Binns M.M."/>
            <person name="Chowdhary B.P."/>
            <person name="Coleman S.J."/>
            <person name="Della Valle G."/>
            <person name="Fryc S."/>
            <person name="Guerin G."/>
            <person name="Hasegawa T."/>
            <person name="Hill E.W."/>
            <person name="Jurka J."/>
            <person name="Kiialainen A."/>
            <person name="Lindgren G."/>
            <person name="Liu J."/>
            <person name="Magnani E."/>
            <person name="Mickelson J.R."/>
            <person name="Murray J."/>
            <person name="Nergadze S.G."/>
            <person name="Onofrio R."/>
            <person name="Pedroni S."/>
            <person name="Piras M.F."/>
            <person name="Raudsepp T."/>
            <person name="Rocchi M."/>
            <person name="Roeed K.H."/>
            <person name="Ryder O.A."/>
            <person name="Searle S."/>
            <person name="Skow L."/>
            <person name="Swinburne J.E."/>
            <person name="Syvaenen A.C."/>
            <person name="Tozaki T."/>
            <person name="Valberg S.J."/>
            <person name="Vaudin M."/>
            <person name="White J.R."/>
            <person name="Zody M.C."/>
            <person name="Lander E.S."/>
            <person name="Lindblad-Toh K."/>
        </authorList>
    </citation>
    <scope>NUCLEOTIDE SEQUENCE [LARGE SCALE GENOMIC DNA]</scope>
    <source>
        <strain evidence="1 2">Thoroughbred</strain>
    </source>
</reference>
<keyword evidence="2" id="KW-1185">Reference proteome</keyword>
<sequence length="163" mass="19436">MSILPKAVYRFSAIPIKIPMAFLIELEQRILKFVWNHRLLIVKEILRKKNKAGGITHPDFKLNYKTIAIKIIWYYCKNRQIDQWNRIDSQEINPLIYGQLTYDKGGKNIKWGKDSLFNKSCWKNWTATCKRMKLDHYLTLYTKTNSKWTKDLKVRPETTKLLG</sequence>
<dbReference type="GeneTree" id="ENSGT01150000286925"/>
<evidence type="ECO:0000313" key="2">
    <source>
        <dbReference type="Proteomes" id="UP000002281"/>
    </source>
</evidence>
<dbReference type="Ensembl" id="ENSECAT00000108816.1">
    <property type="protein sequence ID" value="ENSECAP00000087194.1"/>
    <property type="gene ID" value="ENSECAG00000048862.1"/>
</dbReference>
<evidence type="ECO:0000313" key="1">
    <source>
        <dbReference type="Ensembl" id="ENSECAP00000087194.1"/>
    </source>
</evidence>
<dbReference type="AlphaFoldDB" id="A0A9L0TJ61"/>
<proteinExistence type="predicted"/>
<accession>A0A9L0TJ61</accession>
<dbReference type="PANTHER" id="PTHR19446">
    <property type="entry name" value="REVERSE TRANSCRIPTASES"/>
    <property type="match status" value="1"/>
</dbReference>
<dbReference type="Proteomes" id="UP000002281">
    <property type="component" value="Chromosome 2"/>
</dbReference>
<reference evidence="1" key="2">
    <citation type="submission" date="2025-08" db="UniProtKB">
        <authorList>
            <consortium name="Ensembl"/>
        </authorList>
    </citation>
    <scope>IDENTIFICATION</scope>
    <source>
        <strain evidence="1">Thoroughbred</strain>
    </source>
</reference>
<organism evidence="1 2">
    <name type="scientific">Equus caballus</name>
    <name type="common">Horse</name>
    <dbReference type="NCBI Taxonomy" id="9796"/>
    <lineage>
        <taxon>Eukaryota</taxon>
        <taxon>Metazoa</taxon>
        <taxon>Chordata</taxon>
        <taxon>Craniata</taxon>
        <taxon>Vertebrata</taxon>
        <taxon>Euteleostomi</taxon>
        <taxon>Mammalia</taxon>
        <taxon>Eutheria</taxon>
        <taxon>Laurasiatheria</taxon>
        <taxon>Perissodactyla</taxon>
        <taxon>Equidae</taxon>
        <taxon>Equus</taxon>
    </lineage>
</organism>
<protein>
    <submittedName>
        <fullName evidence="1">Uncharacterized protein</fullName>
    </submittedName>
</protein>
<name>A0A9L0TJ61_HORSE</name>
<reference evidence="1" key="3">
    <citation type="submission" date="2025-09" db="UniProtKB">
        <authorList>
            <consortium name="Ensembl"/>
        </authorList>
    </citation>
    <scope>IDENTIFICATION</scope>
    <source>
        <strain evidence="1">Thoroughbred</strain>
    </source>
</reference>